<organism evidence="4 5">
    <name type="scientific">Taxus chinensis</name>
    <name type="common">Chinese yew</name>
    <name type="synonym">Taxus wallichiana var. chinensis</name>
    <dbReference type="NCBI Taxonomy" id="29808"/>
    <lineage>
        <taxon>Eukaryota</taxon>
        <taxon>Viridiplantae</taxon>
        <taxon>Streptophyta</taxon>
        <taxon>Embryophyta</taxon>
        <taxon>Tracheophyta</taxon>
        <taxon>Spermatophyta</taxon>
        <taxon>Pinopsida</taxon>
        <taxon>Pinidae</taxon>
        <taxon>Conifers II</taxon>
        <taxon>Cupressales</taxon>
        <taxon>Taxaceae</taxon>
        <taxon>Taxus</taxon>
    </lineage>
</organism>
<dbReference type="GO" id="GO:0004525">
    <property type="term" value="F:ribonuclease III activity"/>
    <property type="evidence" value="ECO:0007669"/>
    <property type="project" value="TreeGrafter"/>
</dbReference>
<protein>
    <recommendedName>
        <fullName evidence="3">Helicase C-terminal domain-containing protein</fullName>
    </recommendedName>
</protein>
<evidence type="ECO:0000313" key="5">
    <source>
        <dbReference type="Proteomes" id="UP000824469"/>
    </source>
</evidence>
<dbReference type="InterPro" id="IPR027417">
    <property type="entry name" value="P-loop_NTPase"/>
</dbReference>
<dbReference type="Gene3D" id="3.40.50.300">
    <property type="entry name" value="P-loop containing nucleotide triphosphate hydrolases"/>
    <property type="match status" value="1"/>
</dbReference>
<gene>
    <name evidence="4" type="ORF">KI387_012751</name>
</gene>
<dbReference type="PANTHER" id="PTHR14950">
    <property type="entry name" value="DICER-RELATED"/>
    <property type="match status" value="1"/>
</dbReference>
<dbReference type="GO" id="GO:0005634">
    <property type="term" value="C:nucleus"/>
    <property type="evidence" value="ECO:0007669"/>
    <property type="project" value="TreeGrafter"/>
</dbReference>
<dbReference type="GO" id="GO:0003723">
    <property type="term" value="F:RNA binding"/>
    <property type="evidence" value="ECO:0007669"/>
    <property type="project" value="TreeGrafter"/>
</dbReference>
<evidence type="ECO:0000256" key="1">
    <source>
        <dbReference type="ARBA" id="ARBA00022801"/>
    </source>
</evidence>
<feature type="region of interest" description="Disordered" evidence="2">
    <location>
        <begin position="85"/>
        <end position="114"/>
    </location>
</feature>
<reference evidence="4 5" key="1">
    <citation type="journal article" date="2021" name="Nat. Plants">
        <title>The Taxus genome provides insights into paclitaxel biosynthesis.</title>
        <authorList>
            <person name="Xiong X."/>
            <person name="Gou J."/>
            <person name="Liao Q."/>
            <person name="Li Y."/>
            <person name="Zhou Q."/>
            <person name="Bi G."/>
            <person name="Li C."/>
            <person name="Du R."/>
            <person name="Wang X."/>
            <person name="Sun T."/>
            <person name="Guo L."/>
            <person name="Liang H."/>
            <person name="Lu P."/>
            <person name="Wu Y."/>
            <person name="Zhang Z."/>
            <person name="Ro D.K."/>
            <person name="Shang Y."/>
            <person name="Huang S."/>
            <person name="Yan J."/>
        </authorList>
    </citation>
    <scope>NUCLEOTIDE SEQUENCE [LARGE SCALE GENOMIC DNA]</scope>
    <source>
        <strain evidence="4">Ta-2019</strain>
    </source>
</reference>
<sequence length="114" mass="12696">MEKCYIMYEDNQTAVKEGLLTPKVNVLVASNVIEGGLDMQDCSCIIHFDSPNTVCGYIQSRGLACNPKSDYVAFVERYYTACGTRYPKSQSGLKHGSTRSHEHLLERGGGWRAE</sequence>
<dbReference type="Pfam" id="PF00271">
    <property type="entry name" value="Helicase_C"/>
    <property type="match status" value="1"/>
</dbReference>
<feature type="non-terminal residue" evidence="4">
    <location>
        <position position="1"/>
    </location>
</feature>
<keyword evidence="5" id="KW-1185">Reference proteome</keyword>
<dbReference type="EMBL" id="JAHRHJ020000009">
    <property type="protein sequence ID" value="KAH9301168.1"/>
    <property type="molecule type" value="Genomic_DNA"/>
</dbReference>
<feature type="non-terminal residue" evidence="4">
    <location>
        <position position="114"/>
    </location>
</feature>
<proteinExistence type="predicted"/>
<accession>A0AA38CLP1</accession>
<dbReference type="Proteomes" id="UP000824469">
    <property type="component" value="Unassembled WGS sequence"/>
</dbReference>
<dbReference type="PANTHER" id="PTHR14950:SF37">
    <property type="entry name" value="ENDORIBONUCLEASE DICER"/>
    <property type="match status" value="1"/>
</dbReference>
<feature type="domain" description="Helicase C-terminal" evidence="3">
    <location>
        <begin position="12"/>
        <end position="62"/>
    </location>
</feature>
<dbReference type="AlphaFoldDB" id="A0AA38CLP1"/>
<evidence type="ECO:0000256" key="2">
    <source>
        <dbReference type="SAM" id="MobiDB-lite"/>
    </source>
</evidence>
<evidence type="ECO:0000259" key="3">
    <source>
        <dbReference type="Pfam" id="PF00271"/>
    </source>
</evidence>
<dbReference type="InterPro" id="IPR001650">
    <property type="entry name" value="Helicase_C-like"/>
</dbReference>
<keyword evidence="1" id="KW-0378">Hydrolase</keyword>
<name>A0AA38CLP1_TAXCH</name>
<evidence type="ECO:0000313" key="4">
    <source>
        <dbReference type="EMBL" id="KAH9301168.1"/>
    </source>
</evidence>
<dbReference type="GO" id="GO:0005737">
    <property type="term" value="C:cytoplasm"/>
    <property type="evidence" value="ECO:0007669"/>
    <property type="project" value="TreeGrafter"/>
</dbReference>
<dbReference type="SUPFAM" id="SSF52540">
    <property type="entry name" value="P-loop containing nucleoside triphosphate hydrolases"/>
    <property type="match status" value="1"/>
</dbReference>
<dbReference type="GO" id="GO:0030422">
    <property type="term" value="P:siRNA processing"/>
    <property type="evidence" value="ECO:0007669"/>
    <property type="project" value="TreeGrafter"/>
</dbReference>
<comment type="caution">
    <text evidence="4">The sequence shown here is derived from an EMBL/GenBank/DDBJ whole genome shotgun (WGS) entry which is preliminary data.</text>
</comment>